<evidence type="ECO:0000313" key="9">
    <source>
        <dbReference type="Proteomes" id="UP000199382"/>
    </source>
</evidence>
<keyword evidence="9" id="KW-1185">Reference proteome</keyword>
<dbReference type="Gene3D" id="1.20.1600.10">
    <property type="entry name" value="Outer membrane efflux proteins (OEP)"/>
    <property type="match status" value="1"/>
</dbReference>
<keyword evidence="7" id="KW-0998">Cell outer membrane</keyword>
<dbReference type="InterPro" id="IPR003423">
    <property type="entry name" value="OMP_efflux"/>
</dbReference>
<dbReference type="PANTHER" id="PTHR30026:SF22">
    <property type="entry name" value="OUTER MEMBRANE EFFLUX PROTEIN"/>
    <property type="match status" value="1"/>
</dbReference>
<proteinExistence type="inferred from homology"/>
<organism evidence="8 9">
    <name type="scientific">Aliiruegeria lutimaris</name>
    <dbReference type="NCBI Taxonomy" id="571298"/>
    <lineage>
        <taxon>Bacteria</taxon>
        <taxon>Pseudomonadati</taxon>
        <taxon>Pseudomonadota</taxon>
        <taxon>Alphaproteobacteria</taxon>
        <taxon>Rhodobacterales</taxon>
        <taxon>Roseobacteraceae</taxon>
        <taxon>Aliiruegeria</taxon>
    </lineage>
</organism>
<reference evidence="8 9" key="1">
    <citation type="submission" date="2016-10" db="EMBL/GenBank/DDBJ databases">
        <authorList>
            <person name="de Groot N.N."/>
        </authorList>
    </citation>
    <scope>NUCLEOTIDE SEQUENCE [LARGE SCALE GENOMIC DNA]</scope>
    <source>
        <strain evidence="8 9">DSM 25294</strain>
    </source>
</reference>
<dbReference type="RefSeq" id="WP_244520573.1">
    <property type="nucleotide sequence ID" value="NZ_FNEK01000002.1"/>
</dbReference>
<gene>
    <name evidence="8" type="ORF">SAMN04488026_100258</name>
</gene>
<dbReference type="Proteomes" id="UP000199382">
    <property type="component" value="Unassembled WGS sequence"/>
</dbReference>
<evidence type="ECO:0000256" key="2">
    <source>
        <dbReference type="ARBA" id="ARBA00007613"/>
    </source>
</evidence>
<dbReference type="GO" id="GO:1990281">
    <property type="term" value="C:efflux pump complex"/>
    <property type="evidence" value="ECO:0007669"/>
    <property type="project" value="TreeGrafter"/>
</dbReference>
<keyword evidence="5" id="KW-0812">Transmembrane</keyword>
<dbReference type="GO" id="GO:0009279">
    <property type="term" value="C:cell outer membrane"/>
    <property type="evidence" value="ECO:0007669"/>
    <property type="project" value="UniProtKB-SubCell"/>
</dbReference>
<dbReference type="GO" id="GO:0015288">
    <property type="term" value="F:porin activity"/>
    <property type="evidence" value="ECO:0007669"/>
    <property type="project" value="TreeGrafter"/>
</dbReference>
<dbReference type="InterPro" id="IPR051906">
    <property type="entry name" value="TolC-like"/>
</dbReference>
<dbReference type="Pfam" id="PF02321">
    <property type="entry name" value="OEP"/>
    <property type="match status" value="2"/>
</dbReference>
<dbReference type="PANTHER" id="PTHR30026">
    <property type="entry name" value="OUTER MEMBRANE PROTEIN TOLC"/>
    <property type="match status" value="1"/>
</dbReference>
<dbReference type="STRING" id="571298.SAMN04488026_100258"/>
<comment type="similarity">
    <text evidence="2">Belongs to the outer membrane factor (OMF) (TC 1.B.17) family.</text>
</comment>
<dbReference type="GO" id="GO:0015562">
    <property type="term" value="F:efflux transmembrane transporter activity"/>
    <property type="evidence" value="ECO:0007669"/>
    <property type="project" value="InterPro"/>
</dbReference>
<evidence type="ECO:0000256" key="1">
    <source>
        <dbReference type="ARBA" id="ARBA00004442"/>
    </source>
</evidence>
<keyword evidence="4" id="KW-1134">Transmembrane beta strand</keyword>
<dbReference type="EMBL" id="FNEK01000002">
    <property type="protein sequence ID" value="SDI34455.1"/>
    <property type="molecule type" value="Genomic_DNA"/>
</dbReference>
<keyword evidence="3" id="KW-0813">Transport</keyword>
<dbReference type="AlphaFoldDB" id="A0A1G8JTK5"/>
<evidence type="ECO:0000256" key="6">
    <source>
        <dbReference type="ARBA" id="ARBA00023136"/>
    </source>
</evidence>
<dbReference type="NCBIfam" id="TIGR01844">
    <property type="entry name" value="type_I_sec_TolC"/>
    <property type="match status" value="1"/>
</dbReference>
<evidence type="ECO:0000256" key="4">
    <source>
        <dbReference type="ARBA" id="ARBA00022452"/>
    </source>
</evidence>
<dbReference type="SUPFAM" id="SSF56954">
    <property type="entry name" value="Outer membrane efflux proteins (OEP)"/>
    <property type="match status" value="1"/>
</dbReference>
<keyword evidence="6" id="KW-0472">Membrane</keyword>
<name>A0A1G8JTK5_9RHOB</name>
<comment type="subcellular location">
    <subcellularLocation>
        <location evidence="1">Cell outer membrane</location>
    </subcellularLocation>
</comment>
<evidence type="ECO:0000256" key="3">
    <source>
        <dbReference type="ARBA" id="ARBA00022448"/>
    </source>
</evidence>
<protein>
    <submittedName>
        <fullName evidence="8">Outer membrane protein</fullName>
    </submittedName>
</protein>
<dbReference type="InterPro" id="IPR010130">
    <property type="entry name" value="T1SS_OMP_TolC"/>
</dbReference>
<evidence type="ECO:0000313" key="8">
    <source>
        <dbReference type="EMBL" id="SDI34455.1"/>
    </source>
</evidence>
<sequence>MWKFGNSFKYNFVGIAISVLAVTSLPATGETLTDALIDAYRNSNLLDQNRALLRAADEDVASAQSALRPTLDFVTSWSGAHPHRQIYSSLYNAGLSRDNFVATYQLQASMLLYAGGANRLTVESSKETVLATREALRSLEQSVLLGAVNAYMEVLRAKAFVSLRENNVRVLTQEKQATEDRFEVGEVTRTDVALAESRLAAAVSQLEAARGDLAVSRETFRTAVGRYPGNLEFPGALPKTAPSVEEAIRIGVRTHPEIRQAQRQVTVAELGMRLAKTNYKPTISASVTSQTDSENQDEEHYLSLNFTQPIYRGGAFAALERKAIAQRDSNRAILLQVTLGIEEQVASAWAFIESATAQIRASDLQIRAAQIAFDGTREEATLGARTTLDVLDAEQELLDARAARIDAIATQYVAVYSLLSAMGLMTVDHLNLGIQTYDPAGYYNSVKSAPARLSPQGQKLDRVLRKLGKQ</sequence>
<evidence type="ECO:0000256" key="5">
    <source>
        <dbReference type="ARBA" id="ARBA00022692"/>
    </source>
</evidence>
<accession>A0A1G8JTK5</accession>
<evidence type="ECO:0000256" key="7">
    <source>
        <dbReference type="ARBA" id="ARBA00023237"/>
    </source>
</evidence>